<evidence type="ECO:0000313" key="3">
    <source>
        <dbReference type="Proteomes" id="UP000007590"/>
    </source>
</evidence>
<dbReference type="GO" id="GO:0009231">
    <property type="term" value="P:riboflavin biosynthetic process"/>
    <property type="evidence" value="ECO:0007669"/>
    <property type="project" value="InterPro"/>
</dbReference>
<dbReference type="InterPro" id="IPR050765">
    <property type="entry name" value="Riboflavin_Biosynth_HTPR"/>
</dbReference>
<dbReference type="Pfam" id="PF01872">
    <property type="entry name" value="RibD_C"/>
    <property type="match status" value="1"/>
</dbReference>
<dbReference type="EMBL" id="CP003349">
    <property type="protein sequence ID" value="AFD08616.1"/>
    <property type="molecule type" value="Genomic_DNA"/>
</dbReference>
<organism evidence="2 3">
    <name type="scientific">Solitalea canadensis (strain ATCC 29591 / DSM 3403 / JCM 21819 / LMG 8368 / NBRC 15130 / NCIMB 12057 / USAM 9D)</name>
    <name type="common">Flexibacter canadensis</name>
    <dbReference type="NCBI Taxonomy" id="929556"/>
    <lineage>
        <taxon>Bacteria</taxon>
        <taxon>Pseudomonadati</taxon>
        <taxon>Bacteroidota</taxon>
        <taxon>Sphingobacteriia</taxon>
        <taxon>Sphingobacteriales</taxon>
        <taxon>Sphingobacteriaceae</taxon>
        <taxon>Solitalea</taxon>
    </lineage>
</organism>
<dbReference type="PANTHER" id="PTHR38011">
    <property type="entry name" value="DIHYDROFOLATE REDUCTASE FAMILY PROTEIN (AFU_ORTHOLOGUE AFUA_8G06820)"/>
    <property type="match status" value="1"/>
</dbReference>
<dbReference type="Gene3D" id="3.40.430.10">
    <property type="entry name" value="Dihydrofolate Reductase, subunit A"/>
    <property type="match status" value="1"/>
</dbReference>
<dbReference type="PANTHER" id="PTHR38011:SF11">
    <property type="entry name" value="2,5-DIAMINO-6-RIBOSYLAMINO-4(3H)-PYRIMIDINONE 5'-PHOSPHATE REDUCTASE"/>
    <property type="match status" value="1"/>
</dbReference>
<accession>H8KLB4</accession>
<dbReference type="Proteomes" id="UP000007590">
    <property type="component" value="Chromosome"/>
</dbReference>
<name>H8KLB4_SOLCM</name>
<proteinExistence type="predicted"/>
<protein>
    <submittedName>
        <fullName evidence="2">Dihydrofolate reductase</fullName>
    </submittedName>
</protein>
<sequence>MEHGCLSKLTIAQHSKNQMRKLIAAINTTLDGFCDHTALTVGDEVHQHYNELLKSVDTLLYGRITYQLMESYWPTVVKNPTGNGPIDEFGVLIDNISKIVFSHTLKNVEWKNAKLAKGDIKEEILALKQQAGKDILVGSRSLIITLMNLNLIDEFQLCVHPVITAKGLPLFEHIHERINLKLLKTKTFISSGAILLYYEPQKSGN</sequence>
<dbReference type="GO" id="GO:0008703">
    <property type="term" value="F:5-amino-6-(5-phosphoribosylamino)uracil reductase activity"/>
    <property type="evidence" value="ECO:0007669"/>
    <property type="project" value="InterPro"/>
</dbReference>
<gene>
    <name evidence="2" type="ordered locus">Solca_3612</name>
</gene>
<dbReference type="eggNOG" id="COG0262">
    <property type="taxonomic scope" value="Bacteria"/>
</dbReference>
<evidence type="ECO:0000313" key="2">
    <source>
        <dbReference type="EMBL" id="AFD08616.1"/>
    </source>
</evidence>
<dbReference type="HOGENOM" id="CLU_043966_1_3_10"/>
<dbReference type="InterPro" id="IPR024072">
    <property type="entry name" value="DHFR-like_dom_sf"/>
</dbReference>
<dbReference type="SUPFAM" id="SSF53597">
    <property type="entry name" value="Dihydrofolate reductase-like"/>
    <property type="match status" value="1"/>
</dbReference>
<dbReference type="KEGG" id="scn:Solca_3612"/>
<dbReference type="STRING" id="929556.Solca_3612"/>
<reference evidence="2" key="1">
    <citation type="submission" date="2012-02" db="EMBL/GenBank/DDBJ databases">
        <title>The complete genome of Solitalea canadensis DSM 3403.</title>
        <authorList>
            <consortium name="US DOE Joint Genome Institute (JGI-PGF)"/>
            <person name="Lucas S."/>
            <person name="Copeland A."/>
            <person name="Lapidus A."/>
            <person name="Glavina del Rio T."/>
            <person name="Dalin E."/>
            <person name="Tice H."/>
            <person name="Bruce D."/>
            <person name="Goodwin L."/>
            <person name="Pitluck S."/>
            <person name="Peters L."/>
            <person name="Ovchinnikova G."/>
            <person name="Lu M."/>
            <person name="Kyrpides N."/>
            <person name="Mavromatis K."/>
            <person name="Ivanova N."/>
            <person name="Brettin T."/>
            <person name="Detter J.C."/>
            <person name="Han C."/>
            <person name="Larimer F."/>
            <person name="Land M."/>
            <person name="Hauser L."/>
            <person name="Markowitz V."/>
            <person name="Cheng J.-F."/>
            <person name="Hugenholtz P."/>
            <person name="Woyke T."/>
            <person name="Wu D."/>
            <person name="Spring S."/>
            <person name="Schroeder M."/>
            <person name="Kopitz M."/>
            <person name="Brambilla E."/>
            <person name="Klenk H.-P."/>
            <person name="Eisen J.A."/>
        </authorList>
    </citation>
    <scope>NUCLEOTIDE SEQUENCE</scope>
    <source>
        <strain evidence="2">DSM 3403</strain>
    </source>
</reference>
<evidence type="ECO:0000259" key="1">
    <source>
        <dbReference type="Pfam" id="PF01872"/>
    </source>
</evidence>
<dbReference type="InterPro" id="IPR002734">
    <property type="entry name" value="RibDG_C"/>
</dbReference>
<dbReference type="AlphaFoldDB" id="H8KLB4"/>
<keyword evidence="3" id="KW-1185">Reference proteome</keyword>
<feature type="domain" description="Bacterial bifunctional deaminase-reductase C-terminal" evidence="1">
    <location>
        <begin position="20"/>
        <end position="189"/>
    </location>
</feature>